<sequence>MIGKVKRKSDVKDYETPRRHSIGKRMESSEIRTPIILSSRTKSIEKPAPKSNYENNAVKNEHTGVGRVIKYLHARDACMQNDVSKVMQTCELKKYAAISDGCGKLIKLFFRGFTYFVFILFILLSILSLNTLIENKYSKLVEISELITSVTIPSVEDIYYFSKESKESVKEAFNYLSRNKLGSVKEKKKAEKRKNQQISVLSKNQRDYSKLGFQNSSSFNLDHATLSVEQHHSINNPNENYETPWRKELIENSKNSSNYKSGIQGKKQVKNYSRNYNQQQETSNQINNQFHLTKLVEIILDQNLLENYLDGENLSILELLCYKNFSFQEGILGMYYREKDEPLSFQKYFGEFEKKKNSELINKLENKRIFDLLGFEKQYELYISSNNNYFMNSIKNQTHLGNIFRVSRKVIVSSGYGNEEIRDFCQLKNNWICTKYEMLVFKLLLEYYKGTGDTFISFFLWQYKRKIVEKNLLDNIPFFTKNQIMVVNHLFPGLFESFQNLTNSIYNKIDEFEKRRKYNKSNQSRYYFENITEEEINWIISLVLSHSLQDKDGNIAFVPYFNIIPHNSQKFSDCEKGQTILHHPNELSFDWKFSQNLTHRCNHNHSNHLKKDYTMIHSFYGHLNNIKSVVQYGKLLDNNEYSTVWFIRKDKKDINGFKILFGTSNILNSMDSQAYRDYLPTWLLDLSETNNSKIRVNMENQFVHYISKTKKIPIIKNKHESKLKYIDCNEYIFYNGVGLGFGTVQFLKSSSVGGINGSVYVCLREIIFRNYPEKKEKLKTFTSSNINTLASIPMEKKEEILANIMHSNCGKRYTQLEDVKNLLIHQLNQKLPKELKEEDFNKFPSQTKQEIRINIKLLYSTIEELKTMKECVSYFERLIQIISRNRSV</sequence>
<keyword evidence="2" id="KW-0812">Transmembrane</keyword>
<keyword evidence="2" id="KW-1133">Transmembrane helix</keyword>
<dbReference type="RefSeq" id="XP_028874875.1">
    <property type="nucleotide sequence ID" value="XM_029020431.1"/>
</dbReference>
<name>A0A1J4MKR7_9CRYT</name>
<protein>
    <submittedName>
        <fullName evidence="3">Uncharacterized protein</fullName>
    </submittedName>
</protein>
<keyword evidence="2" id="KW-0472">Membrane</keyword>
<reference evidence="3 4" key="1">
    <citation type="submission" date="2016-10" db="EMBL/GenBank/DDBJ databases">
        <title>Reductive evolution of mitochondrial metabolism and differential evolution of invasion-related proteins in Cryptosporidium.</title>
        <authorList>
            <person name="Liu S."/>
            <person name="Roellig D.M."/>
            <person name="Guo Y."/>
            <person name="Li N."/>
            <person name="Frace M.A."/>
            <person name="Tang K."/>
            <person name="Zhang L."/>
            <person name="Feng Y."/>
            <person name="Xiao L."/>
        </authorList>
    </citation>
    <scope>NUCLEOTIDE SEQUENCE [LARGE SCALE GENOMIC DNA]</scope>
    <source>
        <strain evidence="3">39726</strain>
    </source>
</reference>
<dbReference type="OrthoDB" id="343693at2759"/>
<dbReference type="GeneID" id="39980210"/>
<evidence type="ECO:0000313" key="4">
    <source>
        <dbReference type="Proteomes" id="UP000186176"/>
    </source>
</evidence>
<evidence type="ECO:0000256" key="1">
    <source>
        <dbReference type="SAM" id="MobiDB-lite"/>
    </source>
</evidence>
<dbReference type="EMBL" id="LRBP01000014">
    <property type="protein sequence ID" value="OII73620.1"/>
    <property type="molecule type" value="Genomic_DNA"/>
</dbReference>
<accession>A0A1J4MKR7</accession>
<organism evidence="3 4">
    <name type="scientific">Cryptosporidium ubiquitum</name>
    <dbReference type="NCBI Taxonomy" id="857276"/>
    <lineage>
        <taxon>Eukaryota</taxon>
        <taxon>Sar</taxon>
        <taxon>Alveolata</taxon>
        <taxon>Apicomplexa</taxon>
        <taxon>Conoidasida</taxon>
        <taxon>Coccidia</taxon>
        <taxon>Eucoccidiorida</taxon>
        <taxon>Eimeriorina</taxon>
        <taxon>Cryptosporidiidae</taxon>
        <taxon>Cryptosporidium</taxon>
    </lineage>
</organism>
<keyword evidence="4" id="KW-1185">Reference proteome</keyword>
<feature type="region of interest" description="Disordered" evidence="1">
    <location>
        <begin position="1"/>
        <end position="25"/>
    </location>
</feature>
<feature type="compositionally biased region" description="Basic and acidic residues" evidence="1">
    <location>
        <begin position="8"/>
        <end position="25"/>
    </location>
</feature>
<gene>
    <name evidence="3" type="ORF">cubi_03418</name>
</gene>
<evidence type="ECO:0000313" key="3">
    <source>
        <dbReference type="EMBL" id="OII73620.1"/>
    </source>
</evidence>
<comment type="caution">
    <text evidence="3">The sequence shown here is derived from an EMBL/GenBank/DDBJ whole genome shotgun (WGS) entry which is preliminary data.</text>
</comment>
<dbReference type="Proteomes" id="UP000186176">
    <property type="component" value="Unassembled WGS sequence"/>
</dbReference>
<dbReference type="AlphaFoldDB" id="A0A1J4MKR7"/>
<dbReference type="VEuPathDB" id="CryptoDB:cubi_03418"/>
<feature type="transmembrane region" description="Helical" evidence="2">
    <location>
        <begin position="113"/>
        <end position="133"/>
    </location>
</feature>
<evidence type="ECO:0000256" key="2">
    <source>
        <dbReference type="SAM" id="Phobius"/>
    </source>
</evidence>
<proteinExistence type="predicted"/>